<dbReference type="NCBIfam" id="NF038083">
    <property type="entry name" value="CU044_5270_fam"/>
    <property type="match status" value="1"/>
</dbReference>
<dbReference type="InterPro" id="IPR047789">
    <property type="entry name" value="CU044_5270-like"/>
</dbReference>
<dbReference type="Proteomes" id="UP000622547">
    <property type="component" value="Unassembled WGS sequence"/>
</dbReference>
<dbReference type="EMBL" id="BOOP01000004">
    <property type="protein sequence ID" value="GII36228.1"/>
    <property type="molecule type" value="Genomic_DNA"/>
</dbReference>
<comment type="caution">
    <text evidence="1">The sequence shown here is derived from an EMBL/GenBank/DDBJ whole genome shotgun (WGS) entry which is preliminary data.</text>
</comment>
<evidence type="ECO:0000313" key="2">
    <source>
        <dbReference type="Proteomes" id="UP000622547"/>
    </source>
</evidence>
<protein>
    <recommendedName>
        <fullName evidence="3">CU044_5270 family protein</fullName>
    </recommendedName>
</protein>
<evidence type="ECO:0008006" key="3">
    <source>
        <dbReference type="Google" id="ProtNLM"/>
    </source>
</evidence>
<organism evidence="1 2">
    <name type="scientific">Planotetraspora phitsanulokensis</name>
    <dbReference type="NCBI Taxonomy" id="575192"/>
    <lineage>
        <taxon>Bacteria</taxon>
        <taxon>Bacillati</taxon>
        <taxon>Actinomycetota</taxon>
        <taxon>Actinomycetes</taxon>
        <taxon>Streptosporangiales</taxon>
        <taxon>Streptosporangiaceae</taxon>
        <taxon>Planotetraspora</taxon>
    </lineage>
</organism>
<reference evidence="1 2" key="1">
    <citation type="submission" date="2021-01" db="EMBL/GenBank/DDBJ databases">
        <title>Whole genome shotgun sequence of Planotetraspora phitsanulokensis NBRC 104273.</title>
        <authorList>
            <person name="Komaki H."/>
            <person name="Tamura T."/>
        </authorList>
    </citation>
    <scope>NUCLEOTIDE SEQUENCE [LARGE SCALE GENOMIC DNA]</scope>
    <source>
        <strain evidence="1 2">NBRC 104273</strain>
    </source>
</reference>
<dbReference type="RefSeq" id="WP_204071959.1">
    <property type="nucleotide sequence ID" value="NZ_BAABHI010000012.1"/>
</dbReference>
<evidence type="ECO:0000313" key="1">
    <source>
        <dbReference type="EMBL" id="GII36228.1"/>
    </source>
</evidence>
<dbReference type="AlphaFoldDB" id="A0A8J3XH65"/>
<proteinExistence type="predicted"/>
<accession>A0A8J3XH65</accession>
<sequence length="346" mass="37547">MDELDLLAELRGDTPRISTGAARAARARLIEAMAAPERPPRWVGPAVWRTGLVAAFAVAIVIGTVFFEGDTPAPGRGPGLTGVLPIAQPAVAAVAERARTVAGRGPADRLEPTAWVYVETLQRESQSHEMSTLSDWYTLDGLHSAGVDDRGRLNVFHAEPLRDVPSQAFLLDAPDDAEGMARHVYAEVDRIIRGERDHTIRLARVDTSRGRDVAAFTLVQTVLKYFYATPRQQAALYGALAYIPGVEVVDDVADAAGRHGQAFGITDSQSVRSEIILDKRTYRYLGTRAIFTKDWTEPSYPPDISPDSDPAHPLHFPKGTVIELTAKVASGIVGGPGERDERGQRP</sequence>
<keyword evidence="2" id="KW-1185">Reference proteome</keyword>
<name>A0A8J3XH65_9ACTN</name>
<gene>
    <name evidence="1" type="ORF">Pph01_12310</name>
</gene>